<dbReference type="Pfam" id="PF13419">
    <property type="entry name" value="HAD_2"/>
    <property type="match status" value="1"/>
</dbReference>
<dbReference type="InterPro" id="IPR006439">
    <property type="entry name" value="HAD-SF_hydro_IA"/>
</dbReference>
<dbReference type="NCBIfam" id="TIGR01549">
    <property type="entry name" value="HAD-SF-IA-v1"/>
    <property type="match status" value="1"/>
</dbReference>
<comment type="caution">
    <text evidence="1">The sequence shown here is derived from an EMBL/GenBank/DDBJ whole genome shotgun (WGS) entry which is preliminary data.</text>
</comment>
<gene>
    <name evidence="1" type="ORF">EK398_22035</name>
</gene>
<dbReference type="InterPro" id="IPR036412">
    <property type="entry name" value="HAD-like_sf"/>
</dbReference>
<dbReference type="SFLD" id="SFLDS00003">
    <property type="entry name" value="Haloacid_Dehalogenase"/>
    <property type="match status" value="1"/>
</dbReference>
<dbReference type="PANTHER" id="PTHR43434:SF1">
    <property type="entry name" value="PHOSPHOGLYCOLATE PHOSPHATASE"/>
    <property type="match status" value="1"/>
</dbReference>
<evidence type="ECO:0000313" key="1">
    <source>
        <dbReference type="EMBL" id="RVU93124.1"/>
    </source>
</evidence>
<dbReference type="InterPro" id="IPR041492">
    <property type="entry name" value="HAD_2"/>
</dbReference>
<dbReference type="Gene3D" id="1.10.150.240">
    <property type="entry name" value="Putative phosphatase, domain 2"/>
    <property type="match status" value="1"/>
</dbReference>
<sequence>MELADRYDVFIFDFDGTLADTLPVYFDCFETIFTKFVLEKADETEIESWFGPNELELITKRFGTHERIDEIIQTFLENYEAKYPRLVKENVEVVDYLLHLRDKGKKLAICTGKGRDTFAYSARALQMENMFDYVVTGDDVDHPKPDPEGIVKVLAELDVLPANAIYFGDSDGDILSASRAGVDCAIVKWFCQDKPFSLEPTYMIDTFSQLYQGGMYSFDCLQ</sequence>
<name>A0A2N8PSD2_ENTAV</name>
<dbReference type="GO" id="GO:0008967">
    <property type="term" value="F:phosphoglycolate phosphatase activity"/>
    <property type="evidence" value="ECO:0007669"/>
    <property type="project" value="TreeGrafter"/>
</dbReference>
<dbReference type="InterPro" id="IPR023214">
    <property type="entry name" value="HAD_sf"/>
</dbReference>
<evidence type="ECO:0000313" key="2">
    <source>
        <dbReference type="Proteomes" id="UP000288388"/>
    </source>
</evidence>
<dbReference type="GO" id="GO:0006281">
    <property type="term" value="P:DNA repair"/>
    <property type="evidence" value="ECO:0007669"/>
    <property type="project" value="TreeGrafter"/>
</dbReference>
<dbReference type="AlphaFoldDB" id="A0A2N8PSD2"/>
<dbReference type="EMBL" id="RYZS01000002">
    <property type="protein sequence ID" value="RVU93124.1"/>
    <property type="molecule type" value="Genomic_DNA"/>
</dbReference>
<keyword evidence="1" id="KW-0378">Hydrolase</keyword>
<reference evidence="1 2" key="1">
    <citation type="submission" date="2018-12" db="EMBL/GenBank/DDBJ databases">
        <title>A novel vanA-carrying plasmid in a clinical isolate of Enterococcus avium.</title>
        <authorList>
            <person name="Bernasconi O.J."/>
            <person name="Luzzaro F."/>
            <person name="Endimiani A."/>
        </authorList>
    </citation>
    <scope>NUCLEOTIDE SEQUENCE [LARGE SCALE GENOMIC DNA]</scope>
    <source>
        <strain evidence="1 2">LC0559/18</strain>
    </source>
</reference>
<dbReference type="RefSeq" id="WP_102872927.1">
    <property type="nucleotide sequence ID" value="NZ_JBPFMR010000129.1"/>
</dbReference>
<dbReference type="PANTHER" id="PTHR43434">
    <property type="entry name" value="PHOSPHOGLYCOLATE PHOSPHATASE"/>
    <property type="match status" value="1"/>
</dbReference>
<dbReference type="SFLD" id="SFLDG01129">
    <property type="entry name" value="C1.5:_HAD__Beta-PGM__Phosphata"/>
    <property type="match status" value="1"/>
</dbReference>
<dbReference type="NCBIfam" id="TIGR01509">
    <property type="entry name" value="HAD-SF-IA-v3"/>
    <property type="match status" value="1"/>
</dbReference>
<dbReference type="InterPro" id="IPR023198">
    <property type="entry name" value="PGP-like_dom2"/>
</dbReference>
<protein>
    <submittedName>
        <fullName evidence="1">HAD family hydrolase</fullName>
    </submittedName>
</protein>
<dbReference type="Proteomes" id="UP000288388">
    <property type="component" value="Unassembled WGS sequence"/>
</dbReference>
<organism evidence="1 2">
    <name type="scientific">Enterococcus avium</name>
    <name type="common">Streptococcus avium</name>
    <dbReference type="NCBI Taxonomy" id="33945"/>
    <lineage>
        <taxon>Bacteria</taxon>
        <taxon>Bacillati</taxon>
        <taxon>Bacillota</taxon>
        <taxon>Bacilli</taxon>
        <taxon>Lactobacillales</taxon>
        <taxon>Enterococcaceae</taxon>
        <taxon>Enterococcus</taxon>
    </lineage>
</organism>
<proteinExistence type="predicted"/>
<dbReference type="Gene3D" id="3.40.50.1000">
    <property type="entry name" value="HAD superfamily/HAD-like"/>
    <property type="match status" value="1"/>
</dbReference>
<accession>A0A2N8PSD2</accession>
<dbReference type="InterPro" id="IPR050155">
    <property type="entry name" value="HAD-like_hydrolase_sf"/>
</dbReference>
<dbReference type="SUPFAM" id="SSF56784">
    <property type="entry name" value="HAD-like"/>
    <property type="match status" value="1"/>
</dbReference>